<accession>A0A6I6F2T6</accession>
<evidence type="ECO:0000259" key="1">
    <source>
        <dbReference type="Pfam" id="PF13566"/>
    </source>
</evidence>
<dbReference type="Proteomes" id="UP000422764">
    <property type="component" value="Chromosome"/>
</dbReference>
<reference evidence="2 3" key="1">
    <citation type="submission" date="2019-12" db="EMBL/GenBank/DDBJ databases">
        <title>Genome sequenceing of Clostridium bovifaecis.</title>
        <authorList>
            <person name="Yao Y."/>
        </authorList>
    </citation>
    <scope>NUCLEOTIDE SEQUENCE [LARGE SCALE GENOMIC DNA]</scope>
    <source>
        <strain evidence="2 3">BXX</strain>
    </source>
</reference>
<evidence type="ECO:0000313" key="2">
    <source>
        <dbReference type="EMBL" id="QGU94758.1"/>
    </source>
</evidence>
<dbReference type="EMBL" id="CP046522">
    <property type="protein sequence ID" value="QGU94758.1"/>
    <property type="molecule type" value="Genomic_DNA"/>
</dbReference>
<dbReference type="Pfam" id="PF13566">
    <property type="entry name" value="DUF4130"/>
    <property type="match status" value="1"/>
</dbReference>
<dbReference type="InterPro" id="IPR023875">
    <property type="entry name" value="DNA_repair_put"/>
</dbReference>
<organism evidence="2 3">
    <name type="scientific">Clostridium bovifaecis</name>
    <dbReference type="NCBI Taxonomy" id="2184719"/>
    <lineage>
        <taxon>Bacteria</taxon>
        <taxon>Bacillati</taxon>
        <taxon>Bacillota</taxon>
        <taxon>Clostridia</taxon>
        <taxon>Eubacteriales</taxon>
        <taxon>Clostridiaceae</taxon>
        <taxon>Clostridium</taxon>
    </lineage>
</organism>
<keyword evidence="3" id="KW-1185">Reference proteome</keyword>
<name>A0A6I6F2T6_9CLOT</name>
<sequence length="247" mass="29536">MICYIYDGSFEGLLTCIYEAYYNKENPEEILKKEEFIPNLLTKEVYIKSDMNKFSKVYEAIKLKVSPVSLKYVFYVYLSDINGSSNLIYNYVRLGFKLGKNVDLYLHDNRVLKIHMIVKKVTSEFHRMLGFVRFKDIDNKFLYAPIEPDHNITALITPHFTERLRSENFIIHDLKREVASIYDKNGWSITSLPKEYGLRLLYENENGLYETLWKEYFKSTTIENRLNPKLQKMHMPKRYWKFLTELP</sequence>
<feature type="domain" description="DUF4130" evidence="1">
    <location>
        <begin position="84"/>
        <end position="245"/>
    </location>
</feature>
<evidence type="ECO:0000313" key="3">
    <source>
        <dbReference type="Proteomes" id="UP000422764"/>
    </source>
</evidence>
<dbReference type="AlphaFoldDB" id="A0A6I6F2T6"/>
<protein>
    <submittedName>
        <fullName evidence="2">DUF4130 domain-containing protein</fullName>
    </submittedName>
</protein>
<proteinExistence type="predicted"/>
<dbReference type="NCBIfam" id="TIGR03915">
    <property type="entry name" value="SAM_7_link_chp"/>
    <property type="match status" value="1"/>
</dbReference>
<gene>
    <name evidence="2" type="ORF">GOM49_06310</name>
</gene>
<dbReference type="InterPro" id="IPR025404">
    <property type="entry name" value="DUF4130"/>
</dbReference>